<sequence>MKKIELIAIIATIVALLLKQFELPYSGIILTISLNLLAIYYFLYYLSSNDPIAYRIRKVFIKEEVNNSITVKICGMGLPILLISILFKLMSYPYATTLFYIGLSACFLSCLLSFIEYHKTKDIFVRKMMARILIIGSIGLLLFFIPNEISNDNSDLQSNKNEIIK</sequence>
<gene>
    <name evidence="2" type="ORF">DF185_22085</name>
</gene>
<accession>A0A2V3ZRT2</accession>
<evidence type="ECO:0000256" key="1">
    <source>
        <dbReference type="SAM" id="Phobius"/>
    </source>
</evidence>
<keyword evidence="1" id="KW-0472">Membrane</keyword>
<keyword evidence="3" id="KW-1185">Reference proteome</keyword>
<name>A0A2V3ZRT2_9BACT</name>
<organism evidence="2 3">
    <name type="scientific">Marinifilum breve</name>
    <dbReference type="NCBI Taxonomy" id="2184082"/>
    <lineage>
        <taxon>Bacteria</taxon>
        <taxon>Pseudomonadati</taxon>
        <taxon>Bacteroidota</taxon>
        <taxon>Bacteroidia</taxon>
        <taxon>Marinilabiliales</taxon>
        <taxon>Marinifilaceae</taxon>
    </lineage>
</organism>
<comment type="caution">
    <text evidence="2">The sequence shown here is derived from an EMBL/GenBank/DDBJ whole genome shotgun (WGS) entry which is preliminary data.</text>
</comment>
<keyword evidence="1" id="KW-0812">Transmembrane</keyword>
<dbReference type="RefSeq" id="WP_110363783.1">
    <property type="nucleotide sequence ID" value="NZ_QFLI01000015.1"/>
</dbReference>
<feature type="transmembrane region" description="Helical" evidence="1">
    <location>
        <begin position="69"/>
        <end position="91"/>
    </location>
</feature>
<dbReference type="AlphaFoldDB" id="A0A2V3ZRT2"/>
<evidence type="ECO:0000313" key="3">
    <source>
        <dbReference type="Proteomes" id="UP000248079"/>
    </source>
</evidence>
<keyword evidence="1" id="KW-1133">Transmembrane helix</keyword>
<protein>
    <submittedName>
        <fullName evidence="2">Uncharacterized protein</fullName>
    </submittedName>
</protein>
<feature type="transmembrane region" description="Helical" evidence="1">
    <location>
        <begin position="97"/>
        <end position="117"/>
    </location>
</feature>
<proteinExistence type="predicted"/>
<reference evidence="2 3" key="1">
    <citation type="submission" date="2018-05" db="EMBL/GenBank/DDBJ databases">
        <title>Marinifilum breve JC075T sp. nov., a marine bacterium isolated from Yongle Blue Hole in the South China Sea.</title>
        <authorList>
            <person name="Fu T."/>
        </authorList>
    </citation>
    <scope>NUCLEOTIDE SEQUENCE [LARGE SCALE GENOMIC DNA]</scope>
    <source>
        <strain evidence="2 3">JC075</strain>
    </source>
</reference>
<feature type="transmembrane region" description="Helical" evidence="1">
    <location>
        <begin position="129"/>
        <end position="146"/>
    </location>
</feature>
<dbReference type="EMBL" id="QFLI01000015">
    <property type="protein sequence ID" value="PXX95411.1"/>
    <property type="molecule type" value="Genomic_DNA"/>
</dbReference>
<feature type="transmembrane region" description="Helical" evidence="1">
    <location>
        <begin position="28"/>
        <end position="48"/>
    </location>
</feature>
<dbReference type="Proteomes" id="UP000248079">
    <property type="component" value="Unassembled WGS sequence"/>
</dbReference>
<evidence type="ECO:0000313" key="2">
    <source>
        <dbReference type="EMBL" id="PXX95411.1"/>
    </source>
</evidence>